<dbReference type="InterPro" id="IPR001739">
    <property type="entry name" value="Methyl_CpG_DNA-bd"/>
</dbReference>
<dbReference type="EnsemblMetazoa" id="SMAR004567-RA">
    <property type="protein sequence ID" value="SMAR004567-PA"/>
    <property type="gene ID" value="SMAR004567"/>
</dbReference>
<accession>T1ITV8</accession>
<feature type="domain" description="MBD" evidence="2">
    <location>
        <begin position="427"/>
        <end position="500"/>
    </location>
</feature>
<evidence type="ECO:0000259" key="2">
    <source>
        <dbReference type="PROSITE" id="PS50982"/>
    </source>
</evidence>
<dbReference type="InterPro" id="IPR016177">
    <property type="entry name" value="DNA-bd_dom_sf"/>
</dbReference>
<dbReference type="EMBL" id="AFFK01019282">
    <property type="status" value="NOT_ANNOTATED_CDS"/>
    <property type="molecule type" value="Genomic_DNA"/>
</dbReference>
<dbReference type="PANTHER" id="PTHR42648">
    <property type="entry name" value="TRANSPOSASE, PUTATIVE-RELATED"/>
    <property type="match status" value="1"/>
</dbReference>
<dbReference type="SUPFAM" id="SSF54171">
    <property type="entry name" value="DNA-binding domain"/>
    <property type="match status" value="1"/>
</dbReference>
<feature type="region of interest" description="Disordered" evidence="1">
    <location>
        <begin position="503"/>
        <end position="529"/>
    </location>
</feature>
<sequence>MLLQVISGFHIIVHLSLTQFKEDNAVLSDYNHSQAVVINLEVSFCSKLIRGHCQCHWNYIRGQTSNLQANDNGFHAHSSREAIGQCCARIERDRFRRDLANNSGGSRWLACGRKSRLFHRNSRNGFLLIFDHLKHSSLPRMCERTRADHYNVQLVAEGGFNPGTREKLPKISVWAIKAQHYVCEGYNEVSRSGWTIDVQLLLEEKGLWKFARGKQVEPLATASAAEREKYEKDKNKSRAIVLQCLVPRLQPAAMKHDTRNLISVGKIDQAKFKVYKSDSKICSLYRKLDNGLYKVQGPVQFRSANLGSSFDTKSNVNLTKPENCCSETGSMGKFESHAVSSSCLASEGIDLKEKVHNTVCDNCELSKSTRASFKSDNSLLTKNPLELLHMDLWGPCKIPSLGGARFLYCIKEKCPVSTTLLKPTSSKRGFHRTSVPNKSGWEREEVQHQSGATKGQWDIYFYAPGRRFPLRSRPEIREYCEKTLNVPYNPEEFSWKPTEASINTVSPVDTDNEEVKEPSFEEAMASPEKDEWVSAMKEELDTLEEHK</sequence>
<dbReference type="Gene3D" id="3.30.890.10">
    <property type="entry name" value="Methyl-cpg-binding Protein 2, Chain A"/>
    <property type="match status" value="1"/>
</dbReference>
<evidence type="ECO:0000313" key="3">
    <source>
        <dbReference type="EnsemblMetazoa" id="SMAR004567-PA"/>
    </source>
</evidence>
<dbReference type="Proteomes" id="UP000014500">
    <property type="component" value="Unassembled WGS sequence"/>
</dbReference>
<evidence type="ECO:0000256" key="1">
    <source>
        <dbReference type="SAM" id="MobiDB-lite"/>
    </source>
</evidence>
<dbReference type="PhylomeDB" id="T1ITV8"/>
<dbReference type="PROSITE" id="PS50982">
    <property type="entry name" value="MBD"/>
    <property type="match status" value="1"/>
</dbReference>
<organism evidence="3 4">
    <name type="scientific">Strigamia maritima</name>
    <name type="common">European centipede</name>
    <name type="synonym">Geophilus maritimus</name>
    <dbReference type="NCBI Taxonomy" id="126957"/>
    <lineage>
        <taxon>Eukaryota</taxon>
        <taxon>Metazoa</taxon>
        <taxon>Ecdysozoa</taxon>
        <taxon>Arthropoda</taxon>
        <taxon>Myriapoda</taxon>
        <taxon>Chilopoda</taxon>
        <taxon>Pleurostigmophora</taxon>
        <taxon>Geophilomorpha</taxon>
        <taxon>Linotaeniidae</taxon>
        <taxon>Strigamia</taxon>
    </lineage>
</organism>
<dbReference type="PANTHER" id="PTHR42648:SF21">
    <property type="entry name" value="CYSTEINE-RICH RLK (RECEPTOR-LIKE PROTEIN KINASE) 8"/>
    <property type="match status" value="1"/>
</dbReference>
<dbReference type="GO" id="GO:0003677">
    <property type="term" value="F:DNA binding"/>
    <property type="evidence" value="ECO:0007669"/>
    <property type="project" value="InterPro"/>
</dbReference>
<name>T1ITV8_STRMM</name>
<reference evidence="3" key="2">
    <citation type="submission" date="2015-02" db="UniProtKB">
        <authorList>
            <consortium name="EnsemblMetazoa"/>
        </authorList>
    </citation>
    <scope>IDENTIFICATION</scope>
</reference>
<dbReference type="HOGENOM" id="CLU_498398_0_0_1"/>
<feature type="region of interest" description="Disordered" evidence="1">
    <location>
        <begin position="425"/>
        <end position="448"/>
    </location>
</feature>
<dbReference type="Pfam" id="PF01429">
    <property type="entry name" value="MBD"/>
    <property type="match status" value="1"/>
</dbReference>
<dbReference type="SMART" id="SM00391">
    <property type="entry name" value="MBD"/>
    <property type="match status" value="1"/>
</dbReference>
<reference evidence="4" key="1">
    <citation type="submission" date="2011-05" db="EMBL/GenBank/DDBJ databases">
        <authorList>
            <person name="Richards S.R."/>
            <person name="Qu J."/>
            <person name="Jiang H."/>
            <person name="Jhangiani S.N."/>
            <person name="Agravi P."/>
            <person name="Goodspeed R."/>
            <person name="Gross S."/>
            <person name="Mandapat C."/>
            <person name="Jackson L."/>
            <person name="Mathew T."/>
            <person name="Pu L."/>
            <person name="Thornton R."/>
            <person name="Saada N."/>
            <person name="Wilczek-Boney K.B."/>
            <person name="Lee S."/>
            <person name="Kovar C."/>
            <person name="Wu Y."/>
            <person name="Scherer S.E."/>
            <person name="Worley K.C."/>
            <person name="Muzny D.M."/>
            <person name="Gibbs R."/>
        </authorList>
    </citation>
    <scope>NUCLEOTIDE SEQUENCE</scope>
    <source>
        <strain evidence="4">Brora</strain>
    </source>
</reference>
<dbReference type="InterPro" id="IPR039537">
    <property type="entry name" value="Retrotran_Ty1/copia-like"/>
</dbReference>
<keyword evidence="4" id="KW-1185">Reference proteome</keyword>
<dbReference type="CDD" id="cd00122">
    <property type="entry name" value="MBD"/>
    <property type="match status" value="1"/>
</dbReference>
<dbReference type="AlphaFoldDB" id="T1ITV8"/>
<evidence type="ECO:0000313" key="4">
    <source>
        <dbReference type="Proteomes" id="UP000014500"/>
    </source>
</evidence>
<proteinExistence type="predicted"/>
<protein>
    <recommendedName>
        <fullName evidence="2">MBD domain-containing protein</fullName>
    </recommendedName>
</protein>